<evidence type="ECO:0000256" key="8">
    <source>
        <dbReference type="NCBIfam" id="TIGR00484"/>
    </source>
</evidence>
<dbReference type="CDD" id="cd16262">
    <property type="entry name" value="EFG_III"/>
    <property type="match status" value="1"/>
</dbReference>
<dbReference type="SUPFAM" id="SSF50447">
    <property type="entry name" value="Translation proteins"/>
    <property type="match status" value="1"/>
</dbReference>
<dbReference type="CDD" id="cd04088">
    <property type="entry name" value="EFG_mtEFG_II"/>
    <property type="match status" value="1"/>
</dbReference>
<comment type="function">
    <text evidence="6 7">Catalyzes the GTP-dependent ribosomal translocation step during translation elongation. During this step, the ribosome changes from the pre-translocational (PRE) to the post-translocational (POST) state as the newly formed A-site-bound peptidyl-tRNA and P-site-bound deacylated tRNA move to the P and E sites, respectively. Catalyzes the coordinated movement of the two tRNA molecules, the mRNA and conformational changes in the ribosome.</text>
</comment>
<dbReference type="InterPro" id="IPR031157">
    <property type="entry name" value="G_TR_CS"/>
</dbReference>
<dbReference type="Pfam" id="PF00679">
    <property type="entry name" value="EFG_C"/>
    <property type="match status" value="1"/>
</dbReference>
<dbReference type="NCBIfam" id="TIGR00484">
    <property type="entry name" value="EF-G"/>
    <property type="match status" value="1"/>
</dbReference>
<dbReference type="InterPro" id="IPR035647">
    <property type="entry name" value="EFG_III/V"/>
</dbReference>
<dbReference type="NCBIfam" id="TIGR00231">
    <property type="entry name" value="small_GTP"/>
    <property type="match status" value="1"/>
</dbReference>
<proteinExistence type="inferred from homology"/>
<evidence type="ECO:0000256" key="7">
    <source>
        <dbReference type="HAMAP-Rule" id="MF_00054"/>
    </source>
</evidence>
<dbReference type="PANTHER" id="PTHR43261">
    <property type="entry name" value="TRANSLATION ELONGATION FACTOR G-RELATED"/>
    <property type="match status" value="1"/>
</dbReference>
<feature type="binding site" evidence="7">
    <location>
        <begin position="83"/>
        <end position="87"/>
    </location>
    <ligand>
        <name>GTP</name>
        <dbReference type="ChEBI" id="CHEBI:37565"/>
    </ligand>
</feature>
<dbReference type="PROSITE" id="PS00301">
    <property type="entry name" value="G_TR_1"/>
    <property type="match status" value="1"/>
</dbReference>
<dbReference type="Pfam" id="PF00009">
    <property type="entry name" value="GTP_EFTU"/>
    <property type="match status" value="1"/>
</dbReference>
<dbReference type="Gene3D" id="2.40.30.10">
    <property type="entry name" value="Translation factors"/>
    <property type="match status" value="1"/>
</dbReference>
<evidence type="ECO:0000256" key="1">
    <source>
        <dbReference type="ARBA" id="ARBA00005870"/>
    </source>
</evidence>
<accession>A0A172QR87</accession>
<evidence type="ECO:0000313" key="10">
    <source>
        <dbReference type="EMBL" id="ANE03203.1"/>
    </source>
</evidence>
<dbReference type="SUPFAM" id="SSF54211">
    <property type="entry name" value="Ribosomal protein S5 domain 2-like"/>
    <property type="match status" value="1"/>
</dbReference>
<comment type="subcellular location">
    <subcellularLocation>
        <location evidence="7">Cytoplasm</location>
    </subcellularLocation>
</comment>
<dbReference type="Gene3D" id="3.30.230.10">
    <property type="match status" value="1"/>
</dbReference>
<dbReference type="OrthoDB" id="9801472at2"/>
<evidence type="ECO:0000256" key="3">
    <source>
        <dbReference type="ARBA" id="ARBA00022768"/>
    </source>
</evidence>
<dbReference type="Proteomes" id="UP000076929">
    <property type="component" value="Chromosome"/>
</dbReference>
<evidence type="ECO:0000313" key="11">
    <source>
        <dbReference type="Proteomes" id="UP000076929"/>
    </source>
</evidence>
<dbReference type="STRING" id="1652495.ccrud_02585"/>
<name>A0A172QR87_9CORY</name>
<dbReference type="PRINTS" id="PR00315">
    <property type="entry name" value="ELONGATNFCT"/>
</dbReference>
<feature type="binding site" evidence="7">
    <location>
        <begin position="137"/>
        <end position="140"/>
    </location>
    <ligand>
        <name>GTP</name>
        <dbReference type="ChEBI" id="CHEBI:37565"/>
    </ligand>
</feature>
<dbReference type="Pfam" id="PF03144">
    <property type="entry name" value="GTP_EFTU_D2"/>
    <property type="match status" value="1"/>
</dbReference>
<keyword evidence="11" id="KW-1185">Reference proteome</keyword>
<dbReference type="InterPro" id="IPR004161">
    <property type="entry name" value="EFTu-like_2"/>
</dbReference>
<dbReference type="InterPro" id="IPR004540">
    <property type="entry name" value="Transl_elong_EFG/EF2"/>
</dbReference>
<dbReference type="CDD" id="cd01434">
    <property type="entry name" value="EFG_mtEFG1_IV"/>
    <property type="match status" value="1"/>
</dbReference>
<comment type="similarity">
    <text evidence="1 7">Belongs to the TRAFAC class translation factor GTPase superfamily. Classic translation factor GTPase family. EF-G/EF-2 subfamily.</text>
</comment>
<dbReference type="FunFam" id="3.30.70.240:FF:000001">
    <property type="entry name" value="Elongation factor G"/>
    <property type="match status" value="1"/>
</dbReference>
<dbReference type="FunFam" id="3.30.230.10:FF:000003">
    <property type="entry name" value="Elongation factor G"/>
    <property type="match status" value="1"/>
</dbReference>
<dbReference type="SUPFAM" id="SSF54980">
    <property type="entry name" value="EF-G C-terminal domain-like"/>
    <property type="match status" value="2"/>
</dbReference>
<evidence type="ECO:0000256" key="6">
    <source>
        <dbReference type="ARBA" id="ARBA00024731"/>
    </source>
</evidence>
<dbReference type="Gene3D" id="3.30.70.240">
    <property type="match status" value="1"/>
</dbReference>
<dbReference type="HAMAP" id="MF_00054_B">
    <property type="entry name" value="EF_G_EF_2_B"/>
    <property type="match status" value="1"/>
</dbReference>
<dbReference type="FunFam" id="3.40.50.300:FF:000029">
    <property type="entry name" value="Elongation factor G"/>
    <property type="match status" value="1"/>
</dbReference>
<dbReference type="InterPro" id="IPR009000">
    <property type="entry name" value="Transl_B-barrel_sf"/>
</dbReference>
<evidence type="ECO:0000259" key="9">
    <source>
        <dbReference type="PROSITE" id="PS51722"/>
    </source>
</evidence>
<reference evidence="10 11" key="1">
    <citation type="submission" date="2016-05" db="EMBL/GenBank/DDBJ databases">
        <title>Complete genome sequence of Corynebacterium crudilactis, a new Corynebacterium species isolated from raw cow's milk.</title>
        <authorList>
            <person name="Christian R."/>
            <person name="Zimmermann J."/>
            <person name="Lipski A."/>
            <person name="Kalinowski J."/>
        </authorList>
    </citation>
    <scope>NUCLEOTIDE SEQUENCE [LARGE SCALE GENOMIC DNA]</scope>
    <source>
        <strain evidence="10 11">JZ16</strain>
    </source>
</reference>
<dbReference type="InterPro" id="IPR041095">
    <property type="entry name" value="EFG_II"/>
</dbReference>
<dbReference type="InterPro" id="IPR000795">
    <property type="entry name" value="T_Tr_GTP-bd_dom"/>
</dbReference>
<dbReference type="GO" id="GO:0003924">
    <property type="term" value="F:GTPase activity"/>
    <property type="evidence" value="ECO:0007669"/>
    <property type="project" value="InterPro"/>
</dbReference>
<keyword evidence="5 7" id="KW-0342">GTP-binding</keyword>
<dbReference type="InterPro" id="IPR047872">
    <property type="entry name" value="EFG_IV"/>
</dbReference>
<gene>
    <name evidence="7" type="primary">fusA</name>
    <name evidence="10" type="ORF">ccrud_02585</name>
</gene>
<dbReference type="FunFam" id="2.40.30.10:FF:000006">
    <property type="entry name" value="Elongation factor G"/>
    <property type="match status" value="1"/>
</dbReference>
<dbReference type="GO" id="GO:0005525">
    <property type="term" value="F:GTP binding"/>
    <property type="evidence" value="ECO:0007669"/>
    <property type="project" value="UniProtKB-UniRule"/>
</dbReference>
<dbReference type="GO" id="GO:0005737">
    <property type="term" value="C:cytoplasm"/>
    <property type="evidence" value="ECO:0007669"/>
    <property type="project" value="UniProtKB-SubCell"/>
</dbReference>
<evidence type="ECO:0000256" key="2">
    <source>
        <dbReference type="ARBA" id="ARBA00022741"/>
    </source>
</evidence>
<dbReference type="Gene3D" id="3.40.50.300">
    <property type="entry name" value="P-loop containing nucleotide triphosphate hydrolases"/>
    <property type="match status" value="1"/>
</dbReference>
<evidence type="ECO:0000256" key="5">
    <source>
        <dbReference type="ARBA" id="ARBA00023134"/>
    </source>
</evidence>
<evidence type="ECO:0000256" key="4">
    <source>
        <dbReference type="ARBA" id="ARBA00022917"/>
    </source>
</evidence>
<dbReference type="PROSITE" id="PS51722">
    <property type="entry name" value="G_TR_2"/>
    <property type="match status" value="1"/>
</dbReference>
<dbReference type="InterPro" id="IPR005225">
    <property type="entry name" value="Small_GTP-bd"/>
</dbReference>
<dbReference type="InterPro" id="IPR014721">
    <property type="entry name" value="Ribsml_uS5_D2-typ_fold_subgr"/>
</dbReference>
<keyword evidence="7" id="KW-0963">Cytoplasm</keyword>
<dbReference type="AlphaFoldDB" id="A0A172QR87"/>
<sequence>MAQEVLKDLNKVRNIGIMAHIDAGKTTTTERILFYTGINRKVGETHDGGATTDWMEQEKERGITITSAAVTCFWDNNQVNIIDTPGHVDFTVEVERSLRVLDGAVAVFDGKEGVEPQSEQVWRQATKYDVPRICFVNKMDKLGADFYFTVGTIQDRLGAKPLIMQLPIGAEDNFDGVVDLLEMKALTWRGVTPIGTEATVEEIPADLVERAEEYREKLLETVAESDEALMEKYFGGEELTIAEIKAAIRKMVVNSEIYPVYCGTAYKNKGVQPLLDAVIDFLPSPLDVGETQGTDVKDPEKVLTRKPSDTEPLSALAFKIAAHPFFGKLTFVRLYSGKVEPGEQVLNSTKNKKERVGKLFQMHANKENPVEIAHAGNIYAFIGLKDTTTGDTLCDAANPIILESMDFPDPVIQVAIEPKTKSDQEKLGLAIQKLAEEDPTFTVHLDDESGQTVIGGMGELHLDVLVDRMKREYKVEANIGDPQVAYRETIRKAVESLSYTHKKQTGGSGQFAKVIISIEPYAPTADELEEGESATYKFNNAVSGGRVPREYIPSVDAGIQDAMQYGFLAGYPLVNVKATLEDGAYHDVDSSEMAFKLAGSQAFKEAVAKAKPVLLEPIMSVEITTPEEYMGEVIGDVNSRRGQIASMDDRAGAKIVKAKVPLSQMFGYVGDLRSKTQGRANYSMVFDSYAEVPANVAADVIAERNGTAS</sequence>
<dbReference type="RefSeq" id="WP_066564447.1">
    <property type="nucleotide sequence ID" value="NZ_CP015622.1"/>
</dbReference>
<protein>
    <recommendedName>
        <fullName evidence="7 8">Elongation factor G</fullName>
        <shortName evidence="7">EF-G</shortName>
    </recommendedName>
</protein>
<dbReference type="KEGG" id="ccjz:ccrud_02585"/>
<dbReference type="InterPro" id="IPR009022">
    <property type="entry name" value="EFG_III"/>
</dbReference>
<dbReference type="Gene3D" id="3.30.70.870">
    <property type="entry name" value="Elongation Factor G (Translational Gtpase), domain 3"/>
    <property type="match status" value="1"/>
</dbReference>
<dbReference type="GO" id="GO:0003746">
    <property type="term" value="F:translation elongation factor activity"/>
    <property type="evidence" value="ECO:0007669"/>
    <property type="project" value="UniProtKB-UniRule"/>
</dbReference>
<dbReference type="InterPro" id="IPR020568">
    <property type="entry name" value="Ribosomal_Su5_D2-typ_SF"/>
</dbReference>
<dbReference type="Pfam" id="PF03764">
    <property type="entry name" value="EFG_IV"/>
    <property type="match status" value="1"/>
</dbReference>
<feature type="binding site" evidence="7">
    <location>
        <begin position="19"/>
        <end position="26"/>
    </location>
    <ligand>
        <name>GTP</name>
        <dbReference type="ChEBI" id="CHEBI:37565"/>
    </ligand>
</feature>
<dbReference type="SMART" id="SM00838">
    <property type="entry name" value="EFG_C"/>
    <property type="match status" value="1"/>
</dbReference>
<organism evidence="10 11">
    <name type="scientific">Corynebacterium crudilactis</name>
    <dbReference type="NCBI Taxonomy" id="1652495"/>
    <lineage>
        <taxon>Bacteria</taxon>
        <taxon>Bacillati</taxon>
        <taxon>Actinomycetota</taxon>
        <taxon>Actinomycetes</taxon>
        <taxon>Mycobacteriales</taxon>
        <taxon>Corynebacteriaceae</taxon>
        <taxon>Corynebacterium</taxon>
    </lineage>
</organism>
<dbReference type="SMART" id="SM00889">
    <property type="entry name" value="EFG_IV"/>
    <property type="match status" value="1"/>
</dbReference>
<dbReference type="InterPro" id="IPR000640">
    <property type="entry name" value="EFG_V-like"/>
</dbReference>
<keyword evidence="3 7" id="KW-0251">Elongation factor</keyword>
<keyword evidence="4 7" id="KW-0648">Protein biosynthesis</keyword>
<dbReference type="CDD" id="cd03713">
    <property type="entry name" value="EFG_mtEFG_C"/>
    <property type="match status" value="1"/>
</dbReference>
<dbReference type="SUPFAM" id="SSF52540">
    <property type="entry name" value="P-loop containing nucleoside triphosphate hydrolases"/>
    <property type="match status" value="1"/>
</dbReference>
<dbReference type="Pfam" id="PF14492">
    <property type="entry name" value="EFG_III"/>
    <property type="match status" value="1"/>
</dbReference>
<dbReference type="InterPro" id="IPR005517">
    <property type="entry name" value="Transl_elong_EFG/EF2_IV"/>
</dbReference>
<keyword evidence="2 7" id="KW-0547">Nucleotide-binding</keyword>
<dbReference type="InterPro" id="IPR027417">
    <property type="entry name" value="P-loop_NTPase"/>
</dbReference>
<dbReference type="FunFam" id="3.30.70.870:FF:000001">
    <property type="entry name" value="Elongation factor G"/>
    <property type="match status" value="1"/>
</dbReference>
<dbReference type="GO" id="GO:0032790">
    <property type="term" value="P:ribosome disassembly"/>
    <property type="evidence" value="ECO:0007669"/>
    <property type="project" value="TreeGrafter"/>
</dbReference>
<dbReference type="NCBIfam" id="NF009381">
    <property type="entry name" value="PRK12740.1-5"/>
    <property type="match status" value="1"/>
</dbReference>
<dbReference type="PANTHER" id="PTHR43261:SF1">
    <property type="entry name" value="RIBOSOME-RELEASING FACTOR 2, MITOCHONDRIAL"/>
    <property type="match status" value="1"/>
</dbReference>
<dbReference type="InterPro" id="IPR035649">
    <property type="entry name" value="EFG_V"/>
</dbReference>
<dbReference type="EMBL" id="CP015622">
    <property type="protein sequence ID" value="ANE03203.1"/>
    <property type="molecule type" value="Genomic_DNA"/>
</dbReference>
<dbReference type="CDD" id="cd01886">
    <property type="entry name" value="EF-G"/>
    <property type="match status" value="1"/>
</dbReference>
<feature type="domain" description="Tr-type G" evidence="9">
    <location>
        <begin position="10"/>
        <end position="286"/>
    </location>
</feature>